<dbReference type="PANTHER" id="PTHR31636">
    <property type="entry name" value="OSJNBA0084A10.13 PROTEIN-RELATED"/>
    <property type="match status" value="1"/>
</dbReference>
<dbReference type="EMBL" id="CM035406">
    <property type="protein sequence ID" value="KAH7447510.1"/>
    <property type="molecule type" value="Genomic_DNA"/>
</dbReference>
<keyword evidence="5" id="KW-1185">Reference proteome</keyword>
<sequence>MNNNNRTPQLYSRLGGYVPQPPASSSSACPSPSPSPNSALATTSSLVSPVPSYQPHSRDHCLSGLKLQAAQRQHALRFRNFSPLSPQESSTISFSDSTSSSPFSCRSASQNREPFTCVQSQSQQAIAPSYGQRDLSSASSHGSPSSTYQPVPQCNNVSDGALGRTDRFDLSVPTVPQTTIRSSKSTHQASEELRGASDAKRLKRSLEDLEKELLTDDSFGLIGSFSDMAAGSFFRDMETSSAFPLNAYDASGLTDIVTDERDWTDAIEDFFPVESSSPTTTIDQSTITSVTSGTSAATPHSKVSTGNPKELLLACADAINNDALTAAKTSLLALEQSVSIYGDPLQRLAAYMADALSARLERNEKFLKAMKDASPIEILQSTQVLYQSCLHVKFGYLAANAAIAEACRNERHIHIVDFNIGQGNQWQTLIGAFSQRPGGPPHIRITGISDTSSPANTVGVVQKLQEVARRAGVPLEFRYLQMEASRVEPGMLLTKPGEALAVNLAFQLHKMADESVSTSNPRDGLLRKVKSLEPKVVTIVEHDANMNTAPFYPRFVEALDYFNALFESLDGALTRDNKDRVNAEKFGLARDIMNIVACEGADRIQRYEVAGKWHARMMMAGFRSLPTNPSTSKLIKDLLLPYSRKYKIKEEAGALHLNWVDRSLVFASAWH</sequence>
<dbReference type="OrthoDB" id="1910309at2759"/>
<evidence type="ECO:0000256" key="1">
    <source>
        <dbReference type="ARBA" id="ARBA00023015"/>
    </source>
</evidence>
<accession>A0A8T2VJU0</accession>
<organism evidence="4 5">
    <name type="scientific">Ceratopteris richardii</name>
    <name type="common">Triangle waterfern</name>
    <dbReference type="NCBI Taxonomy" id="49495"/>
    <lineage>
        <taxon>Eukaryota</taxon>
        <taxon>Viridiplantae</taxon>
        <taxon>Streptophyta</taxon>
        <taxon>Embryophyta</taxon>
        <taxon>Tracheophyta</taxon>
        <taxon>Polypodiopsida</taxon>
        <taxon>Polypodiidae</taxon>
        <taxon>Polypodiales</taxon>
        <taxon>Pteridineae</taxon>
        <taxon>Pteridaceae</taxon>
        <taxon>Parkerioideae</taxon>
        <taxon>Ceratopteris</taxon>
    </lineage>
</organism>
<keyword evidence="2" id="KW-0804">Transcription</keyword>
<name>A0A8T2VJU0_CERRI</name>
<dbReference type="PROSITE" id="PS51257">
    <property type="entry name" value="PROKAR_LIPOPROTEIN"/>
    <property type="match status" value="1"/>
</dbReference>
<feature type="compositionally biased region" description="Polar residues" evidence="3">
    <location>
        <begin position="110"/>
        <end position="126"/>
    </location>
</feature>
<feature type="compositionally biased region" description="Polar residues" evidence="3">
    <location>
        <begin position="147"/>
        <end position="158"/>
    </location>
</feature>
<evidence type="ECO:0000256" key="2">
    <source>
        <dbReference type="ARBA" id="ARBA00023163"/>
    </source>
</evidence>
<reference evidence="4" key="1">
    <citation type="submission" date="2021-08" db="EMBL/GenBank/DDBJ databases">
        <title>WGS assembly of Ceratopteris richardii.</title>
        <authorList>
            <person name="Marchant D.B."/>
            <person name="Chen G."/>
            <person name="Jenkins J."/>
            <person name="Shu S."/>
            <person name="Leebens-Mack J."/>
            <person name="Grimwood J."/>
            <person name="Schmutz J."/>
            <person name="Soltis P."/>
            <person name="Soltis D."/>
            <person name="Chen Z.-H."/>
        </authorList>
    </citation>
    <scope>NUCLEOTIDE SEQUENCE</scope>
    <source>
        <strain evidence="4">Whitten #5841</strain>
        <tissue evidence="4">Leaf</tissue>
    </source>
</reference>
<evidence type="ECO:0000313" key="4">
    <source>
        <dbReference type="EMBL" id="KAH7447510.1"/>
    </source>
</evidence>
<protein>
    <submittedName>
        <fullName evidence="4">Uncharacterized protein</fullName>
    </submittedName>
</protein>
<feature type="compositionally biased region" description="Low complexity" evidence="3">
    <location>
        <begin position="89"/>
        <end position="109"/>
    </location>
</feature>
<dbReference type="InterPro" id="IPR005202">
    <property type="entry name" value="TF_GRAS"/>
</dbReference>
<feature type="compositionally biased region" description="Basic and acidic residues" evidence="3">
    <location>
        <begin position="189"/>
        <end position="198"/>
    </location>
</feature>
<feature type="region of interest" description="Disordered" evidence="3">
    <location>
        <begin position="80"/>
        <end position="198"/>
    </location>
</feature>
<feature type="compositionally biased region" description="Polar residues" evidence="3">
    <location>
        <begin position="1"/>
        <end position="10"/>
    </location>
</feature>
<gene>
    <name evidence="4" type="ORF">KP509_01G109900</name>
</gene>
<comment type="caution">
    <text evidence="4">The sequence shown here is derived from an EMBL/GenBank/DDBJ whole genome shotgun (WGS) entry which is preliminary data.</text>
</comment>
<dbReference type="Proteomes" id="UP000825935">
    <property type="component" value="Chromosome 1"/>
</dbReference>
<dbReference type="PROSITE" id="PS50985">
    <property type="entry name" value="GRAS"/>
    <property type="match status" value="1"/>
</dbReference>
<keyword evidence="1" id="KW-0805">Transcription regulation</keyword>
<dbReference type="Pfam" id="PF03514">
    <property type="entry name" value="GRAS"/>
    <property type="match status" value="1"/>
</dbReference>
<evidence type="ECO:0000313" key="5">
    <source>
        <dbReference type="Proteomes" id="UP000825935"/>
    </source>
</evidence>
<dbReference type="AlphaFoldDB" id="A0A8T2VJU0"/>
<feature type="compositionally biased region" description="Low complexity" evidence="3">
    <location>
        <begin position="136"/>
        <end position="146"/>
    </location>
</feature>
<feature type="compositionally biased region" description="Polar residues" evidence="3">
    <location>
        <begin position="174"/>
        <end position="188"/>
    </location>
</feature>
<feature type="compositionally biased region" description="Low complexity" evidence="3">
    <location>
        <begin position="23"/>
        <end position="45"/>
    </location>
</feature>
<proteinExistence type="predicted"/>
<evidence type="ECO:0000256" key="3">
    <source>
        <dbReference type="SAM" id="MobiDB-lite"/>
    </source>
</evidence>
<feature type="region of interest" description="Disordered" evidence="3">
    <location>
        <begin position="1"/>
        <end position="59"/>
    </location>
</feature>